<gene>
    <name evidence="2" type="ORF">MNBD_GAMMA03-186</name>
</gene>
<feature type="domain" description="NAD-dependent epimerase/dehydratase" evidence="1">
    <location>
        <begin position="4"/>
        <end position="168"/>
    </location>
</feature>
<dbReference type="InterPro" id="IPR001509">
    <property type="entry name" value="Epimerase_deHydtase"/>
</dbReference>
<dbReference type="PANTHER" id="PTHR48079">
    <property type="entry name" value="PROTEIN YEEZ"/>
    <property type="match status" value="1"/>
</dbReference>
<dbReference type="CDD" id="cd05266">
    <property type="entry name" value="SDR_a4"/>
    <property type="match status" value="1"/>
</dbReference>
<name>A0A3B0VQT7_9ZZZZ</name>
<accession>A0A3B0VQT7</accession>
<evidence type="ECO:0000313" key="2">
    <source>
        <dbReference type="EMBL" id="VAW46048.1"/>
    </source>
</evidence>
<dbReference type="GO" id="GO:0005737">
    <property type="term" value="C:cytoplasm"/>
    <property type="evidence" value="ECO:0007669"/>
    <property type="project" value="TreeGrafter"/>
</dbReference>
<dbReference type="Gene3D" id="3.40.50.720">
    <property type="entry name" value="NAD(P)-binding Rossmann-like Domain"/>
    <property type="match status" value="1"/>
</dbReference>
<organism evidence="2">
    <name type="scientific">hydrothermal vent metagenome</name>
    <dbReference type="NCBI Taxonomy" id="652676"/>
    <lineage>
        <taxon>unclassified sequences</taxon>
        <taxon>metagenomes</taxon>
        <taxon>ecological metagenomes</taxon>
    </lineage>
</organism>
<dbReference type="SUPFAM" id="SSF51735">
    <property type="entry name" value="NAD(P)-binding Rossmann-fold domains"/>
    <property type="match status" value="1"/>
</dbReference>
<dbReference type="Pfam" id="PF01370">
    <property type="entry name" value="Epimerase"/>
    <property type="match status" value="1"/>
</dbReference>
<dbReference type="InterPro" id="IPR036291">
    <property type="entry name" value="NAD(P)-bd_dom_sf"/>
</dbReference>
<dbReference type="EMBL" id="UOFC01000085">
    <property type="protein sequence ID" value="VAW46048.1"/>
    <property type="molecule type" value="Genomic_DNA"/>
</dbReference>
<evidence type="ECO:0000259" key="1">
    <source>
        <dbReference type="Pfam" id="PF01370"/>
    </source>
</evidence>
<dbReference type="GO" id="GO:0004029">
    <property type="term" value="F:aldehyde dehydrogenase (NAD+) activity"/>
    <property type="evidence" value="ECO:0007669"/>
    <property type="project" value="TreeGrafter"/>
</dbReference>
<protein>
    <submittedName>
        <fullName evidence="2">Nucleoside-diphosphate-sugar epimerases</fullName>
    </submittedName>
</protein>
<proteinExistence type="predicted"/>
<dbReference type="InterPro" id="IPR051783">
    <property type="entry name" value="NAD(P)-dependent_oxidoreduct"/>
</dbReference>
<dbReference type="AlphaFoldDB" id="A0A3B0VQT7"/>
<reference evidence="2" key="1">
    <citation type="submission" date="2018-06" db="EMBL/GenBank/DDBJ databases">
        <authorList>
            <person name="Zhirakovskaya E."/>
        </authorList>
    </citation>
    <scope>NUCLEOTIDE SEQUENCE</scope>
</reference>
<dbReference type="PANTHER" id="PTHR48079:SF6">
    <property type="entry name" value="NAD(P)-BINDING DOMAIN-CONTAINING PROTEIN-RELATED"/>
    <property type="match status" value="1"/>
</dbReference>
<sequence length="283" mass="31416">MANILIAGCGDIGCLLGKQLSQQGHTVFGLRRNTGALPDCIQPIQANLTTPLHNLPEKIDYVFYMASAGKYKDCAYYQAYVLGLKNLVLALKDTPIKKLFFISSSSVFGQNEGEYVDESSPTDDSIFSTKRLLEGEEIALNSDLNPTVVRFGGIYGPGRTHLIDLIREGKAHCMEGVWSNRIHSDDCAGMLSHLLTCHEKTPERVDSLYVGVDDLPSLSCEIYDWLAEQLCAPEPDRKEPSEASRLMRSNKRISNAKIRALGYQFKYPAYKEGFLGFLGFSTD</sequence>